<proteinExistence type="predicted"/>
<evidence type="ECO:0000313" key="3">
    <source>
        <dbReference type="Proteomes" id="UP000037923"/>
    </source>
</evidence>
<comment type="caution">
    <text evidence="2">The sequence shown here is derived from an EMBL/GenBank/DDBJ whole genome shotgun (WGS) entry which is preliminary data.</text>
</comment>
<dbReference type="GeneID" id="26907538"/>
<reference evidence="2 3" key="1">
    <citation type="submission" date="2015-07" db="EMBL/GenBank/DDBJ databases">
        <title>High-quality genome of monoxenous trypanosomatid Leptomonas pyrrhocoris.</title>
        <authorList>
            <person name="Flegontov P."/>
            <person name="Butenko A."/>
            <person name="Firsov S."/>
            <person name="Vlcek C."/>
            <person name="Logacheva M.D."/>
            <person name="Field M."/>
            <person name="Filatov D."/>
            <person name="Flegontova O."/>
            <person name="Gerasimov E."/>
            <person name="Jackson A.P."/>
            <person name="Kelly S."/>
            <person name="Opperdoes F."/>
            <person name="O'Reilly A."/>
            <person name="Votypka J."/>
            <person name="Yurchenko V."/>
            <person name="Lukes J."/>
        </authorList>
    </citation>
    <scope>NUCLEOTIDE SEQUENCE [LARGE SCALE GENOMIC DNA]</scope>
    <source>
        <strain evidence="2">H10</strain>
    </source>
</reference>
<sequence>MSSGSSVSTARCDESKSTRRVRPGSFLVHFTKAVVIHVGISLGYSEDLKRVCPSAADTFPCLYKSMMEHPLWTFALHKFQDGVHVQPLGAAMDEAYDTVNCDLNDDEILALYTIAEDRGYHNTYHDHYNALNDNCQGFAGYVAKRVGNADMLKYYHDVTHAQFAHGFRAAGIASWTGALVAIAMAPAAAPLFIGAFAVAWLGTAASALT</sequence>
<keyword evidence="1" id="KW-1133">Transmembrane helix</keyword>
<dbReference type="EMBL" id="LGTL01000017">
    <property type="protein sequence ID" value="KPA77389.1"/>
    <property type="molecule type" value="Genomic_DNA"/>
</dbReference>
<gene>
    <name evidence="2" type="ORF">ABB37_07252</name>
</gene>
<accession>A0A0M9FWH3</accession>
<keyword evidence="1" id="KW-0812">Transmembrane</keyword>
<keyword evidence="1" id="KW-0472">Membrane</keyword>
<protein>
    <recommendedName>
        <fullName evidence="4">LRAT domain-containing protein</fullName>
    </recommendedName>
</protein>
<evidence type="ECO:0008006" key="4">
    <source>
        <dbReference type="Google" id="ProtNLM"/>
    </source>
</evidence>
<feature type="transmembrane region" description="Helical" evidence="1">
    <location>
        <begin position="178"/>
        <end position="201"/>
    </location>
</feature>
<dbReference type="AlphaFoldDB" id="A0A0M9FWH3"/>
<keyword evidence="3" id="KW-1185">Reference proteome</keyword>
<name>A0A0M9FWH3_LEPPY</name>
<evidence type="ECO:0000313" key="2">
    <source>
        <dbReference type="EMBL" id="KPA77389.1"/>
    </source>
</evidence>
<dbReference type="Proteomes" id="UP000037923">
    <property type="component" value="Unassembled WGS sequence"/>
</dbReference>
<evidence type="ECO:0000256" key="1">
    <source>
        <dbReference type="SAM" id="Phobius"/>
    </source>
</evidence>
<dbReference type="RefSeq" id="XP_015655828.1">
    <property type="nucleotide sequence ID" value="XM_015805822.1"/>
</dbReference>
<organism evidence="2 3">
    <name type="scientific">Leptomonas pyrrhocoris</name>
    <name type="common">Firebug parasite</name>
    <dbReference type="NCBI Taxonomy" id="157538"/>
    <lineage>
        <taxon>Eukaryota</taxon>
        <taxon>Discoba</taxon>
        <taxon>Euglenozoa</taxon>
        <taxon>Kinetoplastea</taxon>
        <taxon>Metakinetoplastina</taxon>
        <taxon>Trypanosomatida</taxon>
        <taxon>Trypanosomatidae</taxon>
        <taxon>Leishmaniinae</taxon>
        <taxon>Leptomonas</taxon>
    </lineage>
</organism>
<dbReference type="VEuPathDB" id="TriTrypDB:LpyrH10_17_1840"/>